<reference evidence="2 3" key="1">
    <citation type="journal article" date="2020" name="Nature">
        <title>Six reference-quality genomes reveal evolution of bat adaptations.</title>
        <authorList>
            <person name="Jebb D."/>
            <person name="Huang Z."/>
            <person name="Pippel M."/>
            <person name="Hughes G.M."/>
            <person name="Lavrichenko K."/>
            <person name="Devanna P."/>
            <person name="Winkler S."/>
            <person name="Jermiin L.S."/>
            <person name="Skirmuntt E.C."/>
            <person name="Katzourakis A."/>
            <person name="Burkitt-Gray L."/>
            <person name="Ray D.A."/>
            <person name="Sullivan K.A.M."/>
            <person name="Roscito J.G."/>
            <person name="Kirilenko B.M."/>
            <person name="Davalos L.M."/>
            <person name="Corthals A.P."/>
            <person name="Power M.L."/>
            <person name="Jones G."/>
            <person name="Ransome R.D."/>
            <person name="Dechmann D.K.N."/>
            <person name="Locatelli A.G."/>
            <person name="Puechmaille S.J."/>
            <person name="Fedrigo O."/>
            <person name="Jarvis E.D."/>
            <person name="Hiller M."/>
            <person name="Vernes S.C."/>
            <person name="Myers E.W."/>
            <person name="Teeling E.C."/>
        </authorList>
    </citation>
    <scope>NUCLEOTIDE SEQUENCE [LARGE SCALE GENOMIC DNA]</scope>
    <source>
        <strain evidence="2">MRouAeg1</strain>
        <tissue evidence="2">Muscle</tissue>
    </source>
</reference>
<organism evidence="2 3">
    <name type="scientific">Rousettus aegyptiacus</name>
    <name type="common">Egyptian fruit bat</name>
    <name type="synonym">Pteropus aegyptiacus</name>
    <dbReference type="NCBI Taxonomy" id="9407"/>
    <lineage>
        <taxon>Eukaryota</taxon>
        <taxon>Metazoa</taxon>
        <taxon>Chordata</taxon>
        <taxon>Craniata</taxon>
        <taxon>Vertebrata</taxon>
        <taxon>Euteleostomi</taxon>
        <taxon>Mammalia</taxon>
        <taxon>Eutheria</taxon>
        <taxon>Laurasiatheria</taxon>
        <taxon>Chiroptera</taxon>
        <taxon>Yinpterochiroptera</taxon>
        <taxon>Pteropodoidea</taxon>
        <taxon>Pteropodidae</taxon>
        <taxon>Rousettinae</taxon>
        <taxon>Rousettus</taxon>
    </lineage>
</organism>
<evidence type="ECO:0000313" key="2">
    <source>
        <dbReference type="EMBL" id="KAF6496125.1"/>
    </source>
</evidence>
<protein>
    <submittedName>
        <fullName evidence="2">Uncharacterized protein</fullName>
    </submittedName>
</protein>
<dbReference type="Proteomes" id="UP000593571">
    <property type="component" value="Unassembled WGS sequence"/>
</dbReference>
<keyword evidence="3" id="KW-1185">Reference proteome</keyword>
<accession>A0A7J8JII2</accession>
<gene>
    <name evidence="2" type="ORF">HJG63_010355</name>
</gene>
<dbReference type="EMBL" id="JACASE010000002">
    <property type="protein sequence ID" value="KAF6496125.1"/>
    <property type="molecule type" value="Genomic_DNA"/>
</dbReference>
<sequence>MNKHGDLGRGGWRKHEAPKSSPPELSSSEGLWRGPRVVSPARGNCRALTLPTGGDATGFRPSCFLTLKGLSLNPRVTPDTRRNLLREGGRLVPKAQPGLKPRSCNHGFPARPGSAARCSRATYQTWSRCPATARGEEATSLGGFRGLTRACHTAAPHPVVHQPPKR</sequence>
<evidence type="ECO:0000313" key="3">
    <source>
        <dbReference type="Proteomes" id="UP000593571"/>
    </source>
</evidence>
<feature type="compositionally biased region" description="Basic and acidic residues" evidence="1">
    <location>
        <begin position="1"/>
        <end position="18"/>
    </location>
</feature>
<name>A0A7J8JII2_ROUAE</name>
<evidence type="ECO:0000256" key="1">
    <source>
        <dbReference type="SAM" id="MobiDB-lite"/>
    </source>
</evidence>
<feature type="region of interest" description="Disordered" evidence="1">
    <location>
        <begin position="1"/>
        <end position="37"/>
    </location>
</feature>
<comment type="caution">
    <text evidence="2">The sequence shown here is derived from an EMBL/GenBank/DDBJ whole genome shotgun (WGS) entry which is preliminary data.</text>
</comment>
<proteinExistence type="predicted"/>
<dbReference type="AlphaFoldDB" id="A0A7J8JII2"/>